<dbReference type="PANTHER" id="PTHR13593">
    <property type="match status" value="1"/>
</dbReference>
<evidence type="ECO:0000313" key="2">
    <source>
        <dbReference type="EMBL" id="JAT24243.1"/>
    </source>
</evidence>
<dbReference type="Gene3D" id="3.20.20.190">
    <property type="entry name" value="Phosphatidylinositol (PI) phosphodiesterase"/>
    <property type="match status" value="1"/>
</dbReference>
<dbReference type="CDD" id="cd08616">
    <property type="entry name" value="PI-PLCXD1c"/>
    <property type="match status" value="1"/>
</dbReference>
<protein>
    <recommendedName>
        <fullName evidence="1">Phosphatidylinositol-specific phospholipase C X domain-containing protein</fullName>
    </recommendedName>
</protein>
<dbReference type="PANTHER" id="PTHR13593:SF113">
    <property type="entry name" value="SI:DKEY-266F7.9"/>
    <property type="match status" value="1"/>
</dbReference>
<dbReference type="AlphaFoldDB" id="A0A1B6LKK9"/>
<organism evidence="2">
    <name type="scientific">Graphocephala atropunctata</name>
    <dbReference type="NCBI Taxonomy" id="36148"/>
    <lineage>
        <taxon>Eukaryota</taxon>
        <taxon>Metazoa</taxon>
        <taxon>Ecdysozoa</taxon>
        <taxon>Arthropoda</taxon>
        <taxon>Hexapoda</taxon>
        <taxon>Insecta</taxon>
        <taxon>Pterygota</taxon>
        <taxon>Neoptera</taxon>
        <taxon>Paraneoptera</taxon>
        <taxon>Hemiptera</taxon>
        <taxon>Auchenorrhyncha</taxon>
        <taxon>Membracoidea</taxon>
        <taxon>Cicadellidae</taxon>
        <taxon>Cicadellinae</taxon>
        <taxon>Cicadellini</taxon>
        <taxon>Graphocephala</taxon>
    </lineage>
</organism>
<dbReference type="SMART" id="SM00148">
    <property type="entry name" value="PLCXc"/>
    <property type="match status" value="1"/>
</dbReference>
<accession>A0A1B6LKK9</accession>
<dbReference type="InterPro" id="IPR042158">
    <property type="entry name" value="PLCXD1/2/3"/>
</dbReference>
<dbReference type="GO" id="GO:0008081">
    <property type="term" value="F:phosphoric diester hydrolase activity"/>
    <property type="evidence" value="ECO:0007669"/>
    <property type="project" value="InterPro"/>
</dbReference>
<feature type="domain" description="Phosphatidylinositol-specific phospholipase C X" evidence="1">
    <location>
        <begin position="16"/>
        <end position="186"/>
    </location>
</feature>
<proteinExistence type="predicted"/>
<dbReference type="InterPro" id="IPR051057">
    <property type="entry name" value="PI-PLC_domain"/>
</dbReference>
<sequence length="307" mass="35284">MNLSSWMGDLDDRLKNIPIINLAIPGSHDSMSYSITPTSSVAPDNERIVQVLARIFGKPCRRVIYRWCITQDQTVYQQLHYGMRYFDLRLSTRKSDSNLYFVHGLYGDEISTTLKVINDFLEVLEEVIILDCQHFYNFSPEDHRALKEMLKEIFGSKLCPLPWDINTVTLSWMMDRGYQVIVIYRHNSSEEDDRFWPGVRWPTPWPQTTSIETLLHFLSKTLSHRPKNAGFVTQCVLTPDVKFVVRNPCGALQSSCAVPCFQAAIPWLQQQRPGLHGINVVITDFVNTDAELFSKVVIGLNKLLLKS</sequence>
<dbReference type="InterPro" id="IPR000909">
    <property type="entry name" value="PLipase_C_PInositol-sp_X_dom"/>
</dbReference>
<dbReference type="InterPro" id="IPR017946">
    <property type="entry name" value="PLC-like_Pdiesterase_TIM-brl"/>
</dbReference>
<dbReference type="Pfam" id="PF00388">
    <property type="entry name" value="PI-PLC-X"/>
    <property type="match status" value="1"/>
</dbReference>
<reference evidence="2" key="1">
    <citation type="submission" date="2015-11" db="EMBL/GenBank/DDBJ databases">
        <title>De novo transcriptome assembly of four potential Pierce s Disease insect vectors from Arizona vineyards.</title>
        <authorList>
            <person name="Tassone E.E."/>
        </authorList>
    </citation>
    <scope>NUCLEOTIDE SEQUENCE</scope>
</reference>
<name>A0A1B6LKK9_9HEMI</name>
<dbReference type="GO" id="GO:0006629">
    <property type="term" value="P:lipid metabolic process"/>
    <property type="evidence" value="ECO:0007669"/>
    <property type="project" value="InterPro"/>
</dbReference>
<dbReference type="EMBL" id="GEBQ01015734">
    <property type="protein sequence ID" value="JAT24243.1"/>
    <property type="molecule type" value="Transcribed_RNA"/>
</dbReference>
<dbReference type="SUPFAM" id="SSF51695">
    <property type="entry name" value="PLC-like phosphodiesterases"/>
    <property type="match status" value="1"/>
</dbReference>
<evidence type="ECO:0000259" key="1">
    <source>
        <dbReference type="SMART" id="SM00148"/>
    </source>
</evidence>
<gene>
    <name evidence="2" type="ORF">g.23358</name>
</gene>